<comment type="caution">
    <text evidence="1">The sequence shown here is derived from an EMBL/GenBank/DDBJ whole genome shotgun (WGS) entry which is preliminary data.</text>
</comment>
<sequence>MLSVLSVHLPSDIPIVGYELTPYVLLRQLDKTVTTDDVPESSPLDGESKLGIATKEPWVAHALIFHQLADAAHVSAHVKDTRLRENAKIDEVKAFDANEALIVTIAKQEVKKPQAKVVEID</sequence>
<organism evidence="1 2">
    <name type="scientific">Dillenia turbinata</name>
    <dbReference type="NCBI Taxonomy" id="194707"/>
    <lineage>
        <taxon>Eukaryota</taxon>
        <taxon>Viridiplantae</taxon>
        <taxon>Streptophyta</taxon>
        <taxon>Embryophyta</taxon>
        <taxon>Tracheophyta</taxon>
        <taxon>Spermatophyta</taxon>
        <taxon>Magnoliopsida</taxon>
        <taxon>eudicotyledons</taxon>
        <taxon>Gunneridae</taxon>
        <taxon>Pentapetalae</taxon>
        <taxon>Dilleniales</taxon>
        <taxon>Dilleniaceae</taxon>
        <taxon>Dillenia</taxon>
    </lineage>
</organism>
<protein>
    <submittedName>
        <fullName evidence="1">Uncharacterized protein</fullName>
    </submittedName>
</protein>
<accession>A0AAN8VEK1</accession>
<dbReference type="EMBL" id="JBAMMX010000014">
    <property type="protein sequence ID" value="KAK6928436.1"/>
    <property type="molecule type" value="Genomic_DNA"/>
</dbReference>
<evidence type="ECO:0000313" key="1">
    <source>
        <dbReference type="EMBL" id="KAK6928436.1"/>
    </source>
</evidence>
<evidence type="ECO:0000313" key="2">
    <source>
        <dbReference type="Proteomes" id="UP001370490"/>
    </source>
</evidence>
<dbReference type="AlphaFoldDB" id="A0AAN8VEK1"/>
<proteinExistence type="predicted"/>
<gene>
    <name evidence="1" type="ORF">RJ641_007027</name>
</gene>
<name>A0AAN8VEK1_9MAGN</name>
<keyword evidence="2" id="KW-1185">Reference proteome</keyword>
<dbReference type="Proteomes" id="UP001370490">
    <property type="component" value="Unassembled WGS sequence"/>
</dbReference>
<reference evidence="1 2" key="1">
    <citation type="submission" date="2023-12" db="EMBL/GenBank/DDBJ databases">
        <title>A high-quality genome assembly for Dillenia turbinata (Dilleniales).</title>
        <authorList>
            <person name="Chanderbali A."/>
        </authorList>
    </citation>
    <scope>NUCLEOTIDE SEQUENCE [LARGE SCALE GENOMIC DNA]</scope>
    <source>
        <strain evidence="1">LSX21</strain>
        <tissue evidence="1">Leaf</tissue>
    </source>
</reference>